<feature type="transmembrane region" description="Helical" evidence="1">
    <location>
        <begin position="27"/>
        <end position="47"/>
    </location>
</feature>
<keyword evidence="3" id="KW-1185">Reference proteome</keyword>
<gene>
    <name evidence="2" type="ORF">FY528_15590</name>
</gene>
<keyword evidence="1" id="KW-0472">Membrane</keyword>
<dbReference type="AlphaFoldDB" id="A0A5D6UW35"/>
<feature type="transmembrane region" description="Helical" evidence="1">
    <location>
        <begin position="67"/>
        <end position="90"/>
    </location>
</feature>
<proteinExistence type="predicted"/>
<evidence type="ECO:0000256" key="1">
    <source>
        <dbReference type="SAM" id="Phobius"/>
    </source>
</evidence>
<evidence type="ECO:0000313" key="2">
    <source>
        <dbReference type="EMBL" id="TYZ07237.1"/>
    </source>
</evidence>
<comment type="caution">
    <text evidence="2">The sequence shown here is derived from an EMBL/GenBank/DDBJ whole genome shotgun (WGS) entry which is preliminary data.</text>
</comment>
<organism evidence="2 3">
    <name type="scientific">Hymenobacter lutimineralis</name>
    <dbReference type="NCBI Taxonomy" id="2606448"/>
    <lineage>
        <taxon>Bacteria</taxon>
        <taxon>Pseudomonadati</taxon>
        <taxon>Bacteroidota</taxon>
        <taxon>Cytophagia</taxon>
        <taxon>Cytophagales</taxon>
        <taxon>Hymenobacteraceae</taxon>
        <taxon>Hymenobacter</taxon>
    </lineage>
</organism>
<evidence type="ECO:0000313" key="3">
    <source>
        <dbReference type="Proteomes" id="UP000322791"/>
    </source>
</evidence>
<dbReference type="Pfam" id="PF19617">
    <property type="entry name" value="DUF6122"/>
    <property type="match status" value="1"/>
</dbReference>
<sequence length="104" mass="12122">MVHAFLHVLVPGVVALLFYRPRWRRTWLILAAALLLDVDHVLATPMFDAGRCSINYHPLHTYWAMGNYGFMLFPPITRVWAVGFLLHMVLDYAECWQLGIIWPQ</sequence>
<dbReference type="InterPro" id="IPR046125">
    <property type="entry name" value="DUF6122"/>
</dbReference>
<accession>A0A5D6UW35</accession>
<protein>
    <recommendedName>
        <fullName evidence="4">Metal-dependent hydrolase</fullName>
    </recommendedName>
</protein>
<keyword evidence="1" id="KW-0812">Transmembrane</keyword>
<name>A0A5D6UW35_9BACT</name>
<dbReference type="Proteomes" id="UP000322791">
    <property type="component" value="Unassembled WGS sequence"/>
</dbReference>
<reference evidence="2 3" key="1">
    <citation type="submission" date="2019-08" db="EMBL/GenBank/DDBJ databases">
        <authorList>
            <person name="Seo M.-J."/>
        </authorList>
    </citation>
    <scope>NUCLEOTIDE SEQUENCE [LARGE SCALE GENOMIC DNA]</scope>
    <source>
        <strain evidence="2 3">KIGAM108</strain>
    </source>
</reference>
<keyword evidence="1" id="KW-1133">Transmembrane helix</keyword>
<dbReference type="EMBL" id="VTHL01000018">
    <property type="protein sequence ID" value="TYZ07237.1"/>
    <property type="molecule type" value="Genomic_DNA"/>
</dbReference>
<dbReference type="RefSeq" id="WP_149071958.1">
    <property type="nucleotide sequence ID" value="NZ_VTHL01000018.1"/>
</dbReference>
<evidence type="ECO:0008006" key="4">
    <source>
        <dbReference type="Google" id="ProtNLM"/>
    </source>
</evidence>